<dbReference type="SUPFAM" id="SSF53067">
    <property type="entry name" value="Actin-like ATPase domain"/>
    <property type="match status" value="2"/>
</dbReference>
<reference evidence="1 2" key="1">
    <citation type="journal article" date="2023" name="Elife">
        <title>Identification of key yeast species and microbe-microbe interactions impacting larval growth of Drosophila in the wild.</title>
        <authorList>
            <person name="Mure A."/>
            <person name="Sugiura Y."/>
            <person name="Maeda R."/>
            <person name="Honda K."/>
            <person name="Sakurai N."/>
            <person name="Takahashi Y."/>
            <person name="Watada M."/>
            <person name="Katoh T."/>
            <person name="Gotoh A."/>
            <person name="Gotoh Y."/>
            <person name="Taniguchi I."/>
            <person name="Nakamura K."/>
            <person name="Hayashi T."/>
            <person name="Katayama T."/>
            <person name="Uemura T."/>
            <person name="Hattori Y."/>
        </authorList>
    </citation>
    <scope>NUCLEOTIDE SEQUENCE [LARGE SCALE GENOMIC DNA]</scope>
    <source>
        <strain evidence="1 2">PK-24</strain>
    </source>
</reference>
<gene>
    <name evidence="1" type="ORF">DAPK24_035530</name>
</gene>
<name>A0AAV5R835_PICKL</name>
<keyword evidence="2" id="KW-1185">Reference proteome</keyword>
<sequence length="358" mass="41215">MEKGRNIILKLGSRTIECGYEGYFTPLEVFNVYHFAEKQNFICDNKPFDEINQYQNKDISCFNYLFNPNISIYNDLDLFKLDLHNHLIKVFTKIFYKCGISTMNAKLILLHKSLFPDIYLNVITKLLIERFRMRAVVLLPSALMSTISSGSDSSIVIDIGWSYTCIEVVSDNRVLTNYTQVTDRAGCMLHYAILRQLKDLGFDISDISFRDVEKMVSSINSLDMNPSDELICGNYSIKAEIIIETIQKVLINKQTNLSDDINELQISELVSTLIEKTLPVDIRQEVSSKIIINSGLTKIKGFEKLLYQEIEKQMKKKIQLVCIDSIREWSGACIYSSFMKGLRKNSNLLEIREIKNKN</sequence>
<accession>A0AAV5R835</accession>
<protein>
    <recommendedName>
        <fullName evidence="3">Actin-like protein</fullName>
    </recommendedName>
</protein>
<evidence type="ECO:0000313" key="1">
    <source>
        <dbReference type="EMBL" id="GMM46978.1"/>
    </source>
</evidence>
<organism evidence="1 2">
    <name type="scientific">Pichia kluyveri</name>
    <name type="common">Yeast</name>
    <dbReference type="NCBI Taxonomy" id="36015"/>
    <lineage>
        <taxon>Eukaryota</taxon>
        <taxon>Fungi</taxon>
        <taxon>Dikarya</taxon>
        <taxon>Ascomycota</taxon>
        <taxon>Saccharomycotina</taxon>
        <taxon>Pichiomycetes</taxon>
        <taxon>Pichiales</taxon>
        <taxon>Pichiaceae</taxon>
        <taxon>Pichia</taxon>
    </lineage>
</organism>
<dbReference type="Proteomes" id="UP001378960">
    <property type="component" value="Unassembled WGS sequence"/>
</dbReference>
<proteinExistence type="predicted"/>
<comment type="caution">
    <text evidence="1">The sequence shown here is derived from an EMBL/GenBank/DDBJ whole genome shotgun (WGS) entry which is preliminary data.</text>
</comment>
<dbReference type="Pfam" id="PF00022">
    <property type="entry name" value="Actin"/>
    <property type="match status" value="1"/>
</dbReference>
<evidence type="ECO:0000313" key="2">
    <source>
        <dbReference type="Proteomes" id="UP001378960"/>
    </source>
</evidence>
<dbReference type="Gene3D" id="3.30.420.40">
    <property type="match status" value="3"/>
</dbReference>
<evidence type="ECO:0008006" key="3">
    <source>
        <dbReference type="Google" id="ProtNLM"/>
    </source>
</evidence>
<dbReference type="EMBL" id="BTGB01000005">
    <property type="protein sequence ID" value="GMM46978.1"/>
    <property type="molecule type" value="Genomic_DNA"/>
</dbReference>
<dbReference type="AlphaFoldDB" id="A0AAV5R835"/>
<dbReference type="InterPro" id="IPR043129">
    <property type="entry name" value="ATPase_NBD"/>
</dbReference>
<dbReference type="PANTHER" id="PTHR11937">
    <property type="entry name" value="ACTIN"/>
    <property type="match status" value="1"/>
</dbReference>
<dbReference type="InterPro" id="IPR004000">
    <property type="entry name" value="Actin"/>
</dbReference>